<organism evidence="11 12">
    <name type="scientific">Sitophilus oryzae</name>
    <name type="common">Rice weevil</name>
    <name type="synonym">Curculio oryzae</name>
    <dbReference type="NCBI Taxonomy" id="7048"/>
    <lineage>
        <taxon>Eukaryota</taxon>
        <taxon>Metazoa</taxon>
        <taxon>Ecdysozoa</taxon>
        <taxon>Arthropoda</taxon>
        <taxon>Hexapoda</taxon>
        <taxon>Insecta</taxon>
        <taxon>Pterygota</taxon>
        <taxon>Neoptera</taxon>
        <taxon>Endopterygota</taxon>
        <taxon>Coleoptera</taxon>
        <taxon>Polyphaga</taxon>
        <taxon>Cucujiformia</taxon>
        <taxon>Curculionidae</taxon>
        <taxon>Dryophthorinae</taxon>
        <taxon>Sitophilus</taxon>
    </lineage>
</organism>
<proteinExistence type="inferred from homology"/>
<dbReference type="Pfam" id="PF23659">
    <property type="entry name" value="UFL1"/>
    <property type="match status" value="1"/>
</dbReference>
<dbReference type="KEGG" id="soy:115887083"/>
<dbReference type="CTD" id="23376"/>
<feature type="domain" description="E3 UFM1-protein ligase-like C-terminal" evidence="10">
    <location>
        <begin position="652"/>
        <end position="749"/>
    </location>
</feature>
<comment type="similarity">
    <text evidence="2">Belongs to the UFL1 family.</text>
</comment>
<evidence type="ECO:0000313" key="12">
    <source>
        <dbReference type="RefSeq" id="XP_030762266.1"/>
    </source>
</evidence>
<keyword evidence="4" id="KW-0808">Transferase</keyword>
<evidence type="ECO:0000259" key="8">
    <source>
        <dbReference type="Pfam" id="PF09743"/>
    </source>
</evidence>
<feature type="domain" description="E3 UFM1-protein ligase 1-like" evidence="9">
    <location>
        <begin position="528"/>
        <end position="646"/>
    </location>
</feature>
<dbReference type="GO" id="GO:0032434">
    <property type="term" value="P:regulation of proteasomal ubiquitin-dependent protein catabolic process"/>
    <property type="evidence" value="ECO:0007669"/>
    <property type="project" value="TreeGrafter"/>
</dbReference>
<comment type="function">
    <text evidence="1">E3 UFM1-protein ligase that mediates ufmylation of target proteins.</text>
</comment>
<dbReference type="InterPro" id="IPR056579">
    <property type="entry name" value="Ufl1_N"/>
</dbReference>
<dbReference type="PANTHER" id="PTHR31057">
    <property type="entry name" value="E3 UFM1-PROTEIN LIGASE 1"/>
    <property type="match status" value="1"/>
</dbReference>
<evidence type="ECO:0000256" key="5">
    <source>
        <dbReference type="ARBA" id="ARBA00022786"/>
    </source>
</evidence>
<dbReference type="PANTHER" id="PTHR31057:SF0">
    <property type="entry name" value="E3 UFM1-PROTEIN LIGASE 1"/>
    <property type="match status" value="1"/>
</dbReference>
<feature type="domain" description="E3 UFM1-protein ligase 1-like N-terminal" evidence="8">
    <location>
        <begin position="6"/>
        <end position="279"/>
    </location>
</feature>
<feature type="compositionally biased region" description="Basic and acidic residues" evidence="7">
    <location>
        <begin position="401"/>
        <end position="414"/>
    </location>
</feature>
<dbReference type="Proteomes" id="UP000504635">
    <property type="component" value="Unplaced"/>
</dbReference>
<dbReference type="Pfam" id="PF09743">
    <property type="entry name" value="E3_UFM1_ligase"/>
    <property type="match status" value="1"/>
</dbReference>
<dbReference type="InterPro" id="IPR018611">
    <property type="entry name" value="Ufl1"/>
</dbReference>
<dbReference type="GO" id="GO:0034976">
    <property type="term" value="P:response to endoplasmic reticulum stress"/>
    <property type="evidence" value="ECO:0007669"/>
    <property type="project" value="TreeGrafter"/>
</dbReference>
<evidence type="ECO:0000259" key="10">
    <source>
        <dbReference type="Pfam" id="PF25041"/>
    </source>
</evidence>
<feature type="region of interest" description="Disordered" evidence="7">
    <location>
        <begin position="392"/>
        <end position="464"/>
    </location>
</feature>
<reference evidence="12" key="1">
    <citation type="submission" date="2025-08" db="UniProtKB">
        <authorList>
            <consortium name="RefSeq"/>
        </authorList>
    </citation>
    <scope>IDENTIFICATION</scope>
    <source>
        <tissue evidence="12">Gonads</tissue>
    </source>
</reference>
<evidence type="ECO:0000259" key="9">
    <source>
        <dbReference type="Pfam" id="PF23659"/>
    </source>
</evidence>
<evidence type="ECO:0000313" key="11">
    <source>
        <dbReference type="Proteomes" id="UP000504635"/>
    </source>
</evidence>
<dbReference type="GO" id="GO:0005789">
    <property type="term" value="C:endoplasmic reticulum membrane"/>
    <property type="evidence" value="ECO:0007669"/>
    <property type="project" value="TreeGrafter"/>
</dbReference>
<protein>
    <recommendedName>
        <fullName evidence="3">E3 UFM1-protein ligase 1 homolog</fullName>
    </recommendedName>
    <alternativeName>
        <fullName evidence="6">E3 UFM1-protein transferase 1 homolog</fullName>
    </alternativeName>
</protein>
<dbReference type="OrthoDB" id="10258297at2759"/>
<evidence type="ECO:0000256" key="3">
    <source>
        <dbReference type="ARBA" id="ARBA00014160"/>
    </source>
</evidence>
<dbReference type="GeneID" id="115887083"/>
<dbReference type="InParanoid" id="A0A6J2YG38"/>
<evidence type="ECO:0000256" key="4">
    <source>
        <dbReference type="ARBA" id="ARBA00022679"/>
    </source>
</evidence>
<dbReference type="RefSeq" id="XP_030762266.1">
    <property type="nucleotide sequence ID" value="XM_030906406.1"/>
</dbReference>
<dbReference type="InterPro" id="IPR056761">
    <property type="entry name" value="Ufl1-like_C"/>
</dbReference>
<gene>
    <name evidence="12" type="primary">LOC115887083</name>
</gene>
<sequence>MADWEEVKRLAADFQKVQLSSTTQKLSERNCVEIVSWLIDRKLIDLIFTTDGKEYITASHLITNIQDELYIAGGRINLVELAKIIGVDLTHINNHLNEVLKNRKDIHNILGQLIDSSYVDRIAGEINEKLQQNGQISVGDLTLSYDLPADFLQHQVVEKHLGKLIFGQQDKNDAKVFFTEGFVARSKAQLRGALVGLTRPTSVASILNQIGLSEKLFFSLFDQSCMYGILSSRLPGAQYIPNCYLRSQVEWVNNFYKQNGYLEYDSLTRIGINDYKTFLKKQLPNEELFYLASVVVLKRILDRIEADIEECVSSKTYVDLQSNLPSSFTSKDISILLEKLLSGQNKQQTIVIEDFVISKSFLESLSSKCEELVKEKAKSVVESGKYQKHIIEIQGSQTKSHRSDDFEEKVDKKEERRKKAAGGKSGGGTQGRETKTKSTKKHFRGGNKNEDEDDEVAPSESKKQFEVVNESEIREILQGYLEEEGVDVLTDPLTTYLTPKLNEQGLQIAAEIFQTTVADRTASRKQTHNELQTKLNALISDVRLFEKGLKLLPADIQPQLVKYLLKTVCTDVATEILSYVAGETMSSSVPENFNNDQRLKFVNELSPEFKVPLLPLVKSLTGQSIDEFMSAAETALAACSMIIKKVDKKKDRVTVLNHKHELLEKLNHCDDLALVLHLATLIIFTTTTQCMLHASGRHISTVLTYLKSSLAEDQYTELMSYHDFVTLMLSNGSEAESAKVKLKEKVQTVKNIANEFKKVSTEKT</sequence>
<keyword evidence="11" id="KW-1185">Reference proteome</keyword>
<dbReference type="InterPro" id="IPR056580">
    <property type="entry name" value="Ufl1_dom"/>
</dbReference>
<dbReference type="GO" id="GO:0061666">
    <property type="term" value="F:UFM1 ligase activity"/>
    <property type="evidence" value="ECO:0007669"/>
    <property type="project" value="InterPro"/>
</dbReference>
<dbReference type="GO" id="GO:1990592">
    <property type="term" value="P:protein K69-linked ufmylation"/>
    <property type="evidence" value="ECO:0007669"/>
    <property type="project" value="TreeGrafter"/>
</dbReference>
<evidence type="ECO:0000256" key="1">
    <source>
        <dbReference type="ARBA" id="ARBA00003950"/>
    </source>
</evidence>
<keyword evidence="5" id="KW-0833">Ubl conjugation pathway</keyword>
<dbReference type="Pfam" id="PF25870">
    <property type="entry name" value="WHD_UFL1_5th"/>
    <property type="match status" value="1"/>
</dbReference>
<name>A0A6J2YG38_SITOR</name>
<dbReference type="Pfam" id="PF25041">
    <property type="entry name" value="UFL1_C"/>
    <property type="match status" value="1"/>
</dbReference>
<dbReference type="FunCoup" id="A0A6J2YG38">
    <property type="interactions" value="2454"/>
</dbReference>
<evidence type="ECO:0000256" key="7">
    <source>
        <dbReference type="SAM" id="MobiDB-lite"/>
    </source>
</evidence>
<evidence type="ECO:0000256" key="6">
    <source>
        <dbReference type="ARBA" id="ARBA00030452"/>
    </source>
</evidence>
<evidence type="ECO:0000256" key="2">
    <source>
        <dbReference type="ARBA" id="ARBA00010789"/>
    </source>
</evidence>
<keyword evidence="12" id="KW-0436">Ligase</keyword>
<dbReference type="GO" id="GO:0016874">
    <property type="term" value="F:ligase activity"/>
    <property type="evidence" value="ECO:0007669"/>
    <property type="project" value="UniProtKB-KW"/>
</dbReference>
<dbReference type="AlphaFoldDB" id="A0A6J2YG38"/>
<accession>A0A6J2YG38</accession>